<feature type="transmembrane region" description="Helical" evidence="1">
    <location>
        <begin position="133"/>
        <end position="157"/>
    </location>
</feature>
<gene>
    <name evidence="2" type="ORF">DDE23_04280</name>
</gene>
<proteinExistence type="predicted"/>
<protein>
    <recommendedName>
        <fullName evidence="4">Pr6Pr family membrane protein</fullName>
    </recommendedName>
</protein>
<dbReference type="AlphaFoldDB" id="A0A2T7UUQ0"/>
<evidence type="ECO:0000256" key="1">
    <source>
        <dbReference type="SAM" id="Phobius"/>
    </source>
</evidence>
<feature type="transmembrane region" description="Helical" evidence="1">
    <location>
        <begin position="41"/>
        <end position="61"/>
    </location>
</feature>
<reference evidence="2 3" key="1">
    <citation type="journal article" date="2011" name="Syst. Appl. Microbiol.">
        <title>Defluviimonas denitrificans gen. nov., sp. nov., and Pararhodobacter aggregans gen. nov., sp. nov., non-phototrophic Rhodobacteraceae from the biofilter of a marine aquaculture.</title>
        <authorList>
            <person name="Foesel B.U."/>
            <person name="Drake H.L."/>
            <person name="Schramm A."/>
        </authorList>
    </citation>
    <scope>NUCLEOTIDE SEQUENCE [LARGE SCALE GENOMIC DNA]</scope>
    <source>
        <strain evidence="2 3">D1-19</strain>
    </source>
</reference>
<dbReference type="Proteomes" id="UP000244810">
    <property type="component" value="Unassembled WGS sequence"/>
</dbReference>
<dbReference type="InterPro" id="IPR049713">
    <property type="entry name" value="Pr6Pr-like"/>
</dbReference>
<keyword evidence="1" id="KW-0812">Transmembrane</keyword>
<feature type="transmembrane region" description="Helical" evidence="1">
    <location>
        <begin position="68"/>
        <end position="88"/>
    </location>
</feature>
<evidence type="ECO:0000313" key="3">
    <source>
        <dbReference type="Proteomes" id="UP000244810"/>
    </source>
</evidence>
<sequence>MSRNLAALVALAALCGLVLQFLASGATEGLADPLLRLWALGRFFTILTNALVFVSFALVALGRNPGDGWMAGVVLSIGMVGIVFHLLLAPEVPLTGLTFWADLWLHTLTPLFAVLWWLGWGGRALTLADVPRWLIWPAGYCLYALLRGQIDGIYPYFFLDVGRFGATRIALNIAGLCLGFALAGLVLLGIARALARGARLARP</sequence>
<evidence type="ECO:0008006" key="4">
    <source>
        <dbReference type="Google" id="ProtNLM"/>
    </source>
</evidence>
<comment type="caution">
    <text evidence="2">The sequence shown here is derived from an EMBL/GenBank/DDBJ whole genome shotgun (WGS) entry which is preliminary data.</text>
</comment>
<name>A0A2T7UUQ0_9RHOB</name>
<feature type="transmembrane region" description="Helical" evidence="1">
    <location>
        <begin position="169"/>
        <end position="195"/>
    </location>
</feature>
<keyword evidence="1" id="KW-1133">Transmembrane helix</keyword>
<dbReference type="NCBIfam" id="NF038065">
    <property type="entry name" value="Pr6Pr"/>
    <property type="match status" value="1"/>
</dbReference>
<dbReference type="EMBL" id="QDDR01000002">
    <property type="protein sequence ID" value="PVE48299.1"/>
    <property type="molecule type" value="Genomic_DNA"/>
</dbReference>
<keyword evidence="1" id="KW-0472">Membrane</keyword>
<organism evidence="2 3">
    <name type="scientific">Pararhodobacter aggregans</name>
    <dbReference type="NCBI Taxonomy" id="404875"/>
    <lineage>
        <taxon>Bacteria</taxon>
        <taxon>Pseudomonadati</taxon>
        <taxon>Pseudomonadota</taxon>
        <taxon>Alphaproteobacteria</taxon>
        <taxon>Rhodobacterales</taxon>
        <taxon>Paracoccaceae</taxon>
        <taxon>Pararhodobacter</taxon>
    </lineage>
</organism>
<keyword evidence="3" id="KW-1185">Reference proteome</keyword>
<feature type="transmembrane region" description="Helical" evidence="1">
    <location>
        <begin position="103"/>
        <end position="121"/>
    </location>
</feature>
<accession>A0A2T7UUQ0</accession>
<dbReference type="RefSeq" id="WP_107750814.1">
    <property type="nucleotide sequence ID" value="NZ_QBKF01000002.1"/>
</dbReference>
<evidence type="ECO:0000313" key="2">
    <source>
        <dbReference type="EMBL" id="PVE48299.1"/>
    </source>
</evidence>
<dbReference type="OrthoDB" id="9809977at2"/>